<keyword evidence="2" id="KW-0521">NADP</keyword>
<dbReference type="PANTHER" id="PTHR38011">
    <property type="entry name" value="DIHYDROFOLATE REDUCTASE FAMILY PROTEIN (AFU_ORTHOLOGUE AFUA_8G06820)"/>
    <property type="match status" value="1"/>
</dbReference>
<dbReference type="EMBL" id="BLRU01000309">
    <property type="protein sequence ID" value="GFP20223.1"/>
    <property type="molecule type" value="Genomic_DNA"/>
</dbReference>
<sequence>EAYAKYIMTKRPFVLLKVAMTLDGKIATPEGESKWITGEKARELVHKTRGSVDAMMTAIGTVKGI</sequence>
<name>A0A6V8NJ39_9ACTN</name>
<evidence type="ECO:0000313" key="6">
    <source>
        <dbReference type="Proteomes" id="UP000574717"/>
    </source>
</evidence>
<dbReference type="InterPro" id="IPR024072">
    <property type="entry name" value="DHFR-like_dom_sf"/>
</dbReference>
<evidence type="ECO:0000313" key="5">
    <source>
        <dbReference type="EMBL" id="GFP20223.1"/>
    </source>
</evidence>
<evidence type="ECO:0000259" key="4">
    <source>
        <dbReference type="Pfam" id="PF01872"/>
    </source>
</evidence>
<dbReference type="Pfam" id="PF01872">
    <property type="entry name" value="RibD_C"/>
    <property type="match status" value="1"/>
</dbReference>
<dbReference type="PANTHER" id="PTHR38011:SF7">
    <property type="entry name" value="2,5-DIAMINO-6-RIBOSYLAMINO-4(3H)-PYRIMIDINONE 5'-PHOSPHATE REDUCTASE"/>
    <property type="match status" value="1"/>
</dbReference>
<dbReference type="GO" id="GO:0009231">
    <property type="term" value="P:riboflavin biosynthetic process"/>
    <property type="evidence" value="ECO:0007669"/>
    <property type="project" value="InterPro"/>
</dbReference>
<protein>
    <submittedName>
        <fullName evidence="5">Diaminohydroxyphosphoribosylaminopyrimidine deaminase / 5-amino-6-(5-phosphoribosylamino)uracil reductase</fullName>
    </submittedName>
</protein>
<dbReference type="InterPro" id="IPR050765">
    <property type="entry name" value="Riboflavin_Biosynth_HTPR"/>
</dbReference>
<comment type="caution">
    <text evidence="5">The sequence shown here is derived from an EMBL/GenBank/DDBJ whole genome shotgun (WGS) entry which is preliminary data.</text>
</comment>
<gene>
    <name evidence="5" type="ORF">HKBW3S03_01724</name>
</gene>
<dbReference type="SUPFAM" id="SSF53597">
    <property type="entry name" value="Dihydrofolate reductase-like"/>
    <property type="match status" value="1"/>
</dbReference>
<dbReference type="Proteomes" id="UP000574717">
    <property type="component" value="Unassembled WGS sequence"/>
</dbReference>
<accession>A0A6V8NJ39</accession>
<dbReference type="AlphaFoldDB" id="A0A6V8NJ39"/>
<evidence type="ECO:0000256" key="3">
    <source>
        <dbReference type="ARBA" id="ARBA00023002"/>
    </source>
</evidence>
<dbReference type="Gene3D" id="3.40.430.10">
    <property type="entry name" value="Dihydrofolate Reductase, subunit A"/>
    <property type="match status" value="1"/>
</dbReference>
<dbReference type="GO" id="GO:0008703">
    <property type="term" value="F:5-amino-6-(5-phosphoribosylamino)uracil reductase activity"/>
    <property type="evidence" value="ECO:0007669"/>
    <property type="project" value="InterPro"/>
</dbReference>
<dbReference type="RefSeq" id="WP_176237257.1">
    <property type="nucleotide sequence ID" value="NZ_BLRU01000309.1"/>
</dbReference>
<feature type="non-terminal residue" evidence="5">
    <location>
        <position position="1"/>
    </location>
</feature>
<reference evidence="5 6" key="1">
    <citation type="journal article" date="2020" name="Front. Microbiol.">
        <title>Single-cell genomics of novel Actinobacteria with the Wood-Ljungdahl pathway discovered in a serpentinizing system.</title>
        <authorList>
            <person name="Merino N."/>
            <person name="Kawai M."/>
            <person name="Boyd E.S."/>
            <person name="Colman D.R."/>
            <person name="McGlynn S.E."/>
            <person name="Nealson K.H."/>
            <person name="Kurokawa K."/>
            <person name="Hongoh Y."/>
        </authorList>
    </citation>
    <scope>NUCLEOTIDE SEQUENCE [LARGE SCALE GENOMIC DNA]</scope>
    <source>
        <strain evidence="5 6">S03</strain>
    </source>
</reference>
<proteinExistence type="predicted"/>
<organism evidence="5 6">
    <name type="scientific">Candidatus Hakubella thermalkaliphila</name>
    <dbReference type="NCBI Taxonomy" id="2754717"/>
    <lineage>
        <taxon>Bacteria</taxon>
        <taxon>Bacillati</taxon>
        <taxon>Actinomycetota</taxon>
        <taxon>Actinomycetota incertae sedis</taxon>
        <taxon>Candidatus Hakubellales</taxon>
        <taxon>Candidatus Hakubellaceae</taxon>
        <taxon>Candidatus Hakubella</taxon>
    </lineage>
</organism>
<comment type="pathway">
    <text evidence="1">Cofactor biosynthesis; riboflavin biosynthesis.</text>
</comment>
<dbReference type="InterPro" id="IPR002734">
    <property type="entry name" value="RibDG_C"/>
</dbReference>
<evidence type="ECO:0000256" key="1">
    <source>
        <dbReference type="ARBA" id="ARBA00005104"/>
    </source>
</evidence>
<evidence type="ECO:0000256" key="2">
    <source>
        <dbReference type="ARBA" id="ARBA00022857"/>
    </source>
</evidence>
<feature type="domain" description="Bacterial bifunctional deaminase-reductase C-terminal" evidence="4">
    <location>
        <begin position="12"/>
        <end position="63"/>
    </location>
</feature>
<keyword evidence="3" id="KW-0560">Oxidoreductase</keyword>